<dbReference type="InterPro" id="IPR036249">
    <property type="entry name" value="Thioredoxin-like_sf"/>
</dbReference>
<protein>
    <submittedName>
        <fullName evidence="4">Glutathione S-transferase</fullName>
    </submittedName>
</protein>
<evidence type="ECO:0000313" key="4">
    <source>
        <dbReference type="EMBL" id="EIM31705.1"/>
    </source>
</evidence>
<dbReference type="SUPFAM" id="SSF47616">
    <property type="entry name" value="GST C-terminal domain-like"/>
    <property type="match status" value="1"/>
</dbReference>
<dbReference type="EMBL" id="JH660670">
    <property type="protein sequence ID" value="EIM31705.1"/>
    <property type="molecule type" value="Genomic_DNA"/>
</dbReference>
<dbReference type="InterPro" id="IPR036282">
    <property type="entry name" value="Glutathione-S-Trfase_C_sf"/>
</dbReference>
<evidence type="ECO:0000313" key="5">
    <source>
        <dbReference type="Proteomes" id="UP000053899"/>
    </source>
</evidence>
<feature type="region of interest" description="Disordered" evidence="1">
    <location>
        <begin position="1"/>
        <end position="21"/>
    </location>
</feature>
<keyword evidence="4" id="KW-0808">Transferase</keyword>
<dbReference type="InterPro" id="IPR040079">
    <property type="entry name" value="Glutathione_S-Trfase"/>
</dbReference>
<reference evidence="4 5" key="1">
    <citation type="submission" date="2012-04" db="EMBL/GenBank/DDBJ databases">
        <title>Improved High-Quality Draft sequence of Leptothrix ochracea L12.</title>
        <authorList>
            <consortium name="US DOE Joint Genome Institute"/>
            <person name="Lucas S."/>
            <person name="Han J."/>
            <person name="Lapidus A."/>
            <person name="Cheng J.-F."/>
            <person name="Goodwin L."/>
            <person name="Pitluck S."/>
            <person name="Peters L."/>
            <person name="Zeytun A."/>
            <person name="Detter J.C."/>
            <person name="Han C."/>
            <person name="Tapia R."/>
            <person name="Land M."/>
            <person name="Hauser L."/>
            <person name="Kyrpides N."/>
            <person name="Ivanova N."/>
            <person name="Pagani I."/>
            <person name="Stepanauskas R."/>
            <person name="Masland D."/>
            <person name="Poulton N."/>
            <person name="Emerson D."/>
            <person name="Fleming E."/>
            <person name="Woyke T."/>
        </authorList>
    </citation>
    <scope>NUCLEOTIDE SEQUENCE [LARGE SCALE GENOMIC DNA]</scope>
    <source>
        <strain evidence="4 5">L12</strain>
    </source>
</reference>
<dbReference type="PANTHER" id="PTHR43968">
    <property type="match status" value="1"/>
</dbReference>
<evidence type="ECO:0000259" key="2">
    <source>
        <dbReference type="PROSITE" id="PS50404"/>
    </source>
</evidence>
<proteinExistence type="predicted"/>
<organism evidence="4 5">
    <name type="scientific">Leptothrix ochracea L12</name>
    <dbReference type="NCBI Taxonomy" id="735332"/>
    <lineage>
        <taxon>Bacteria</taxon>
        <taxon>Pseudomonadati</taxon>
        <taxon>Pseudomonadota</taxon>
        <taxon>Betaproteobacteria</taxon>
        <taxon>Burkholderiales</taxon>
        <taxon>Sphaerotilaceae</taxon>
        <taxon>Leptothrix</taxon>
    </lineage>
</organism>
<dbReference type="GO" id="GO:0005737">
    <property type="term" value="C:cytoplasm"/>
    <property type="evidence" value="ECO:0007669"/>
    <property type="project" value="TreeGrafter"/>
</dbReference>
<dbReference type="Proteomes" id="UP000053899">
    <property type="component" value="Unassembled WGS sequence"/>
</dbReference>
<dbReference type="Pfam" id="PF13409">
    <property type="entry name" value="GST_N_2"/>
    <property type="match status" value="1"/>
</dbReference>
<feature type="domain" description="GST C-terminal" evidence="3">
    <location>
        <begin position="127"/>
        <end position="246"/>
    </location>
</feature>
<dbReference type="GO" id="GO:0016740">
    <property type="term" value="F:transferase activity"/>
    <property type="evidence" value="ECO:0007669"/>
    <property type="project" value="UniProtKB-KW"/>
</dbReference>
<dbReference type="InterPro" id="IPR004045">
    <property type="entry name" value="Glutathione_S-Trfase_N"/>
</dbReference>
<evidence type="ECO:0000259" key="3">
    <source>
        <dbReference type="PROSITE" id="PS50405"/>
    </source>
</evidence>
<dbReference type="AlphaFoldDB" id="I4Z663"/>
<dbReference type="PROSITE" id="PS50405">
    <property type="entry name" value="GST_CTER"/>
    <property type="match status" value="1"/>
</dbReference>
<dbReference type="SUPFAM" id="SSF52833">
    <property type="entry name" value="Thioredoxin-like"/>
    <property type="match status" value="1"/>
</dbReference>
<accession>I4Z663</accession>
<dbReference type="PROSITE" id="PS50404">
    <property type="entry name" value="GST_NTER"/>
    <property type="match status" value="1"/>
</dbReference>
<dbReference type="HOGENOM" id="CLU_011226_12_2_4"/>
<keyword evidence="5" id="KW-1185">Reference proteome</keyword>
<name>I4Z663_9BURK</name>
<dbReference type="Gene3D" id="1.20.1050.10">
    <property type="match status" value="1"/>
</dbReference>
<dbReference type="Pfam" id="PF13410">
    <property type="entry name" value="GST_C_2"/>
    <property type="match status" value="1"/>
</dbReference>
<dbReference type="CDD" id="cd03205">
    <property type="entry name" value="GST_C_6"/>
    <property type="match status" value="1"/>
</dbReference>
<gene>
    <name evidence="4" type="ORF">LepocDRAFT_00004450</name>
</gene>
<evidence type="ECO:0000256" key="1">
    <source>
        <dbReference type="SAM" id="MobiDB-lite"/>
    </source>
</evidence>
<feature type="compositionally biased region" description="Polar residues" evidence="1">
    <location>
        <begin position="1"/>
        <end position="11"/>
    </location>
</feature>
<sequence>MPCSVRSQNPKSVKCEPDPPTHEDRICRIVLGPSFSCSLFGSLFMRLLGSLTSPYVRKVRVALAEKRLNYLFELEDAWSRSVPMDHLNPLGKVPCLILENNHSIFDSRTIIEYIDTLSISNPLIPVDGHERARVRVYESLAEGILDAAVSARLEATWPGREPNQRSQAWIDRQMGKVTSSLNYLSKNITDQAFFAGNTFSVADISIVCALDYLDFRFPEFEWKINHHRLAFLQENIGKRPSFPPTH</sequence>
<dbReference type="Gene3D" id="3.40.30.10">
    <property type="entry name" value="Glutaredoxin"/>
    <property type="match status" value="1"/>
</dbReference>
<dbReference type="PANTHER" id="PTHR43968:SF6">
    <property type="entry name" value="GLUTATHIONE S-TRANSFERASE OMEGA"/>
    <property type="match status" value="1"/>
</dbReference>
<feature type="domain" description="GST N-terminal" evidence="2">
    <location>
        <begin position="43"/>
        <end position="122"/>
    </location>
</feature>
<dbReference type="SFLD" id="SFLDS00019">
    <property type="entry name" value="Glutathione_Transferase_(cytos"/>
    <property type="match status" value="1"/>
</dbReference>
<dbReference type="InterPro" id="IPR050983">
    <property type="entry name" value="GST_Omega/HSP26"/>
</dbReference>
<dbReference type="InterPro" id="IPR010987">
    <property type="entry name" value="Glutathione-S-Trfase_C-like"/>
</dbReference>